<dbReference type="EMBL" id="QGDH01000096">
    <property type="protein sequence ID" value="RAR07777.1"/>
    <property type="molecule type" value="Genomic_DNA"/>
</dbReference>
<feature type="compositionally biased region" description="Basic residues" evidence="1">
    <location>
        <begin position="84"/>
        <end position="95"/>
    </location>
</feature>
<accession>A0A364MZP9</accession>
<protein>
    <submittedName>
        <fullName evidence="2">Uncharacterized protein</fullName>
    </submittedName>
</protein>
<comment type="caution">
    <text evidence="2">The sequence shown here is derived from an EMBL/GenBank/DDBJ whole genome shotgun (WGS) entry which is preliminary data.</text>
</comment>
<feature type="region of interest" description="Disordered" evidence="1">
    <location>
        <begin position="1"/>
        <end position="30"/>
    </location>
</feature>
<feature type="region of interest" description="Disordered" evidence="1">
    <location>
        <begin position="485"/>
        <end position="597"/>
    </location>
</feature>
<dbReference type="Proteomes" id="UP000249619">
    <property type="component" value="Unassembled WGS sequence"/>
</dbReference>
<feature type="compositionally biased region" description="Polar residues" evidence="1">
    <location>
        <begin position="502"/>
        <end position="563"/>
    </location>
</feature>
<dbReference type="AlphaFoldDB" id="A0A364MZP9"/>
<evidence type="ECO:0000313" key="2">
    <source>
        <dbReference type="EMBL" id="RAR07777.1"/>
    </source>
</evidence>
<reference evidence="3" key="1">
    <citation type="submission" date="2018-05" db="EMBL/GenBank/DDBJ databases">
        <title>Draft genome sequence of Stemphylium lycopersici strain CIDEFI 213.</title>
        <authorList>
            <person name="Medina R."/>
            <person name="Franco M.E.E."/>
            <person name="Lucentini C.G."/>
            <person name="Saparrat M.C.N."/>
            <person name="Balatti P.A."/>
        </authorList>
    </citation>
    <scope>NUCLEOTIDE SEQUENCE [LARGE SCALE GENOMIC DNA]</scope>
    <source>
        <strain evidence="3">CIDEFI 213</strain>
    </source>
</reference>
<name>A0A364MZP9_STELY</name>
<evidence type="ECO:0000313" key="3">
    <source>
        <dbReference type="Proteomes" id="UP000249619"/>
    </source>
</evidence>
<evidence type="ECO:0000256" key="1">
    <source>
        <dbReference type="SAM" id="MobiDB-lite"/>
    </source>
</evidence>
<gene>
    <name evidence="2" type="ORF">DDE83_006345</name>
</gene>
<keyword evidence="3" id="KW-1185">Reference proteome</keyword>
<sequence>MSTTTTAPTTGAVAASKDVNSKATKATSELNKDQKLRNLAKKAEAERVKNLAIQLKKSLATERKVNKELASKGKLAILQDRPSRPARHPIKKGRKPLAPPANKNHDKSYAVAHAKGVCTMRAMARRPHHPPSKWNYTSIVEQRVVDGNVEQIPEPACVLEIVDTRSDDDSVYDSISNSEFDSNDNIPSFPGPIPTPADGWGFVEELGDGPSPEMSSSESSEADIDVNSQLKNNSRIRTSLPRMMTLNSQFLSPLPGDRFLSLFTLPDADIIKNFSKADKKAEKATKVVDAVTGVASSTASDIANSNALEKSDFVSKLLSMPNGPGTTEEALALHEKMVVMHVSALQLPVSKQQQQQQQKKPAEILIAEIYEPDFVFKMLSIANGPGVTGEARTLHEKLVAMFVPVLEFPVSKKQQKKSDAVSTADTYKSGSVTKFLSMPNGSGATMESRNSHEKLVAMHVPALQFSAGKQEEANPVMVEPVAIAKLDSTTDDPTPVKETTELEITTPTSPKEATKSINEQGRFFTSQKPIPVSANDNTPASWHVSSPIRSTPNQSFSNSSVPASLSISHTSHPSSGTQSSRNSSIRSSTDSSSTSSSLQLKAEVARTTFLGTTSLATFVQTLDFELVNGTTTKDDICAAFACLSGYAAITTDLETPKVQRKIKLGGTSLYGFLNMVTFDEEDVASLNGVMQAFKRAADEVRDRGMRAVEIWDAQHAQHEHEELRGRTATREA</sequence>
<feature type="region of interest" description="Disordered" evidence="1">
    <location>
        <begin position="79"/>
        <end position="107"/>
    </location>
</feature>
<feature type="compositionally biased region" description="Low complexity" evidence="1">
    <location>
        <begin position="1"/>
        <end position="15"/>
    </location>
</feature>
<proteinExistence type="predicted"/>
<organism evidence="2 3">
    <name type="scientific">Stemphylium lycopersici</name>
    <name type="common">Tomato gray leaf spot disease fungus</name>
    <name type="synonym">Thyrospora lycopersici</name>
    <dbReference type="NCBI Taxonomy" id="183478"/>
    <lineage>
        <taxon>Eukaryota</taxon>
        <taxon>Fungi</taxon>
        <taxon>Dikarya</taxon>
        <taxon>Ascomycota</taxon>
        <taxon>Pezizomycotina</taxon>
        <taxon>Dothideomycetes</taxon>
        <taxon>Pleosporomycetidae</taxon>
        <taxon>Pleosporales</taxon>
        <taxon>Pleosporineae</taxon>
        <taxon>Pleosporaceae</taxon>
        <taxon>Stemphylium</taxon>
    </lineage>
</organism>
<feature type="compositionally biased region" description="Low complexity" evidence="1">
    <location>
        <begin position="564"/>
        <end position="597"/>
    </location>
</feature>